<comment type="caution">
    <text evidence="5">The sequence shown here is derived from an EMBL/GenBank/DDBJ whole genome shotgun (WGS) entry which is preliminary data.</text>
</comment>
<dbReference type="Gene3D" id="3.50.50.60">
    <property type="entry name" value="FAD/NAD(P)-binding domain"/>
    <property type="match status" value="1"/>
</dbReference>
<evidence type="ECO:0000256" key="1">
    <source>
        <dbReference type="ARBA" id="ARBA00001974"/>
    </source>
</evidence>
<dbReference type="AlphaFoldDB" id="A0A6P2C0V6"/>
<dbReference type="InterPro" id="IPR050464">
    <property type="entry name" value="Zeta_carotene_desat/Oxidored"/>
</dbReference>
<dbReference type="Proteomes" id="UP000460272">
    <property type="component" value="Unassembled WGS sequence"/>
</dbReference>
<dbReference type="PANTHER" id="PTHR42923:SF17">
    <property type="entry name" value="AMINE OXIDASE DOMAIN-CONTAINING PROTEIN"/>
    <property type="match status" value="1"/>
</dbReference>
<protein>
    <submittedName>
        <fullName evidence="5">FAD-dependent oxidoreductase</fullName>
    </submittedName>
</protein>
<dbReference type="PANTHER" id="PTHR42923">
    <property type="entry name" value="PROTOPORPHYRINOGEN OXIDASE"/>
    <property type="match status" value="1"/>
</dbReference>
<feature type="binding site" evidence="3">
    <location>
        <position position="17"/>
    </location>
    <ligand>
        <name>FAD</name>
        <dbReference type="ChEBI" id="CHEBI:57692"/>
    </ligand>
</feature>
<dbReference type="PRINTS" id="PR00757">
    <property type="entry name" value="AMINEOXDASEF"/>
</dbReference>
<keyword evidence="6" id="KW-1185">Reference proteome</keyword>
<dbReference type="RefSeq" id="WP_145852526.1">
    <property type="nucleotide sequence ID" value="NZ_RPFW01000002.1"/>
</dbReference>
<dbReference type="Pfam" id="PF01593">
    <property type="entry name" value="Amino_oxidase"/>
    <property type="match status" value="1"/>
</dbReference>
<sequence>MERVTGRRIAVIGGGISGLTAGYILSRTDEVTLFEAAVRLGGHADTHLAALSGGRRVPVDTGFIVYNERTYPLLTRLFAELDVATQAAEMSMSVSCSACGVQYAGKRGLAGVGAGLPGGGQRYLRMLADVPRFHRAGRRLLAAGAAGQVPADGPSLGDFLREGGFSAYFTEHFAAPLVAAVWSCPQGLALAYPAGYLFAFLANHGMLSVSGSPQWRTVTGGSRRYVERIAATLARVRLSSPVLSVRRHPDGVTVRDASGAELDFDAVVIATHPDQALRLLDPPTEAERSVLGAFRYTPNQAVLHTDARLLPARAAVRAAWNYTLSCDDGQASVPARVSYYLNRLQGLPPDQDYIVTLGGSRDVDPSRVIAVMDYDHPAYTAESVAAQARLPGLNTSVTAFAGAYHGWGFHEDGCRAGAAAALALGGVW</sequence>
<dbReference type="Gene3D" id="1.10.3110.10">
    <property type="entry name" value="protoporphyrinogen ix oxidase, domain 3"/>
    <property type="match status" value="1"/>
</dbReference>
<dbReference type="Gene3D" id="3.90.660.20">
    <property type="entry name" value="Protoporphyrinogen oxidase, mitochondrial, domain 2"/>
    <property type="match status" value="1"/>
</dbReference>
<accession>A0A6P2C0V6</accession>
<evidence type="ECO:0000259" key="4">
    <source>
        <dbReference type="Pfam" id="PF01593"/>
    </source>
</evidence>
<dbReference type="SUPFAM" id="SSF51905">
    <property type="entry name" value="FAD/NAD(P)-binding domain"/>
    <property type="match status" value="1"/>
</dbReference>
<feature type="binding site" evidence="3">
    <location>
        <position position="242"/>
    </location>
    <ligand>
        <name>FAD</name>
        <dbReference type="ChEBI" id="CHEBI:57692"/>
    </ligand>
</feature>
<gene>
    <name evidence="5" type="ORF">EAS64_09195</name>
</gene>
<dbReference type="EMBL" id="RPFW01000002">
    <property type="protein sequence ID" value="TVZ04818.1"/>
    <property type="molecule type" value="Genomic_DNA"/>
</dbReference>
<name>A0A6P2C0V6_9ACTN</name>
<dbReference type="OrthoDB" id="20837at2"/>
<evidence type="ECO:0000256" key="3">
    <source>
        <dbReference type="PIRSR" id="PIRSR601613-1"/>
    </source>
</evidence>
<evidence type="ECO:0000313" key="5">
    <source>
        <dbReference type="EMBL" id="TVZ04818.1"/>
    </source>
</evidence>
<dbReference type="InterPro" id="IPR002937">
    <property type="entry name" value="Amino_oxidase"/>
</dbReference>
<dbReference type="InterPro" id="IPR036188">
    <property type="entry name" value="FAD/NAD-bd_sf"/>
</dbReference>
<reference evidence="5 6" key="1">
    <citation type="submission" date="2018-11" db="EMBL/GenBank/DDBJ databases">
        <title>Trebonia kvetii gen.nov., sp.nov., a novel acidophilic actinobacterium, and proposal of the new actinobacterial family Treboniaceae fam. nov.</title>
        <authorList>
            <person name="Rapoport D."/>
            <person name="Sagova-Mareckova M."/>
            <person name="Sedlacek I."/>
            <person name="Provaznik J."/>
            <person name="Kralova S."/>
            <person name="Pavlinic D."/>
            <person name="Benes V."/>
            <person name="Kopecky J."/>
        </authorList>
    </citation>
    <scope>NUCLEOTIDE SEQUENCE [LARGE SCALE GENOMIC DNA]</scope>
    <source>
        <strain evidence="5 6">15Tr583</strain>
    </source>
</reference>
<comment type="cofactor">
    <cofactor evidence="1">
        <name>FAD</name>
        <dbReference type="ChEBI" id="CHEBI:57692"/>
    </cofactor>
</comment>
<feature type="binding site" evidence="3">
    <location>
        <begin position="35"/>
        <end position="36"/>
    </location>
    <ligand>
        <name>FAD</name>
        <dbReference type="ChEBI" id="CHEBI:57692"/>
    </ligand>
</feature>
<keyword evidence="2" id="KW-0560">Oxidoreductase</keyword>
<dbReference type="InterPro" id="IPR001613">
    <property type="entry name" value="Flavin_amine_oxidase"/>
</dbReference>
<organism evidence="5 6">
    <name type="scientific">Trebonia kvetii</name>
    <dbReference type="NCBI Taxonomy" id="2480626"/>
    <lineage>
        <taxon>Bacteria</taxon>
        <taxon>Bacillati</taxon>
        <taxon>Actinomycetota</taxon>
        <taxon>Actinomycetes</taxon>
        <taxon>Streptosporangiales</taxon>
        <taxon>Treboniaceae</taxon>
        <taxon>Trebonia</taxon>
    </lineage>
</organism>
<evidence type="ECO:0000313" key="6">
    <source>
        <dbReference type="Proteomes" id="UP000460272"/>
    </source>
</evidence>
<proteinExistence type="predicted"/>
<evidence type="ECO:0000256" key="2">
    <source>
        <dbReference type="ARBA" id="ARBA00023002"/>
    </source>
</evidence>
<dbReference type="GO" id="GO:0016491">
    <property type="term" value="F:oxidoreductase activity"/>
    <property type="evidence" value="ECO:0007669"/>
    <property type="project" value="UniProtKB-KW"/>
</dbReference>
<feature type="domain" description="Amine oxidase" evidence="4">
    <location>
        <begin position="16"/>
        <end position="294"/>
    </location>
</feature>